<sequence>MDCGKLPFPVLNLTVDQEQTCHDQSYQLLDRALRSYDERDGNEDNGRPTVPRHHSKLESTRWKRLKSQHNASLYVERSSSIRRDDNILGGDWKNPRVLLAVGTIEGALEEVMLGVETPIIAALRERERKELLAMNPVDVAVLAELAGPTEADPFQYMGIQWMAFKHSWPLKTVSSPRDFLTLTSIGTMKRANGAMIGYLVVQPAKLAQFPPMPDSLRTNLMHAAIFKQKDPGLVDVFVQTYIETQSALLDKVVIHATWKSIMGLWNAPYLAQMKKMQWCLANYEAQARYLQRQTSLIRKGVCKQCYERRKMQGNNPKDIFSCVLCGSLTCIKCRVEQTLEMIDEQKRKITAQNVVVCRACMVFVQRMRPEDIIRQVLKP</sequence>
<evidence type="ECO:0000313" key="1">
    <source>
        <dbReference type="EMBL" id="KAI9910797.1"/>
    </source>
</evidence>
<accession>A0ACC0VX56</accession>
<reference evidence="1 2" key="1">
    <citation type="journal article" date="2022" name="bioRxiv">
        <title>The genome of the oomycete Peronosclerospora sorghi, a cosmopolitan pathogen of maize and sorghum, is inflated with dispersed pseudogenes.</title>
        <authorList>
            <person name="Fletcher K."/>
            <person name="Martin F."/>
            <person name="Isakeit T."/>
            <person name="Cavanaugh K."/>
            <person name="Magill C."/>
            <person name="Michelmore R."/>
        </authorList>
    </citation>
    <scope>NUCLEOTIDE SEQUENCE [LARGE SCALE GENOMIC DNA]</scope>
    <source>
        <strain evidence="1">P6</strain>
    </source>
</reference>
<keyword evidence="2" id="KW-1185">Reference proteome</keyword>
<protein>
    <submittedName>
        <fullName evidence="1">Uncharacterized protein</fullName>
    </submittedName>
</protein>
<proteinExistence type="predicted"/>
<comment type="caution">
    <text evidence="1">The sequence shown here is derived from an EMBL/GenBank/DDBJ whole genome shotgun (WGS) entry which is preliminary data.</text>
</comment>
<name>A0ACC0VX56_9STRA</name>
<evidence type="ECO:0000313" key="2">
    <source>
        <dbReference type="Proteomes" id="UP001163321"/>
    </source>
</evidence>
<gene>
    <name evidence="1" type="ORF">PsorP6_010694</name>
</gene>
<dbReference type="Proteomes" id="UP001163321">
    <property type="component" value="Chromosome 6"/>
</dbReference>
<dbReference type="EMBL" id="CM047585">
    <property type="protein sequence ID" value="KAI9910797.1"/>
    <property type="molecule type" value="Genomic_DNA"/>
</dbReference>
<organism evidence="1 2">
    <name type="scientific">Peronosclerospora sorghi</name>
    <dbReference type="NCBI Taxonomy" id="230839"/>
    <lineage>
        <taxon>Eukaryota</taxon>
        <taxon>Sar</taxon>
        <taxon>Stramenopiles</taxon>
        <taxon>Oomycota</taxon>
        <taxon>Peronosporomycetes</taxon>
        <taxon>Peronosporales</taxon>
        <taxon>Peronosporaceae</taxon>
        <taxon>Peronosclerospora</taxon>
    </lineage>
</organism>